<feature type="non-terminal residue" evidence="2">
    <location>
        <position position="101"/>
    </location>
</feature>
<dbReference type="EMBL" id="CAJNIZ010030513">
    <property type="protein sequence ID" value="CAE7524337.1"/>
    <property type="molecule type" value="Genomic_DNA"/>
</dbReference>
<dbReference type="InterPro" id="IPR027417">
    <property type="entry name" value="P-loop_NTPase"/>
</dbReference>
<dbReference type="GO" id="GO:0005524">
    <property type="term" value="F:ATP binding"/>
    <property type="evidence" value="ECO:0007669"/>
    <property type="project" value="TreeGrafter"/>
</dbReference>
<dbReference type="PANTHER" id="PTHR19211:SF14">
    <property type="entry name" value="ATP-BINDING CASSETTE SUB-FAMILY F MEMBER 1"/>
    <property type="match status" value="1"/>
</dbReference>
<dbReference type="SUPFAM" id="SSF52540">
    <property type="entry name" value="P-loop containing nucleoside triphosphate hydrolases"/>
    <property type="match status" value="1"/>
</dbReference>
<keyword evidence="3" id="KW-1185">Reference proteome</keyword>
<evidence type="ECO:0000313" key="2">
    <source>
        <dbReference type="EMBL" id="CAE7524337.1"/>
    </source>
</evidence>
<dbReference type="InterPro" id="IPR050611">
    <property type="entry name" value="ABCF"/>
</dbReference>
<gene>
    <name evidence="2" type="primary">ybiT</name>
    <name evidence="2" type="ORF">SPIL2461_LOCUS13761</name>
</gene>
<keyword evidence="1" id="KW-0677">Repeat</keyword>
<proteinExistence type="predicted"/>
<sequence length="101" mass="11375">MEQPQLLVLDEPTNHLDQLPVVKSKPRVKDIYSIEALSVALAEFKGAVLLITHNRDVLRKVAKDTIPLTCIHETCTVASKSLNYAPYARAYNANFPRQLFL</sequence>
<evidence type="ECO:0000256" key="1">
    <source>
        <dbReference type="ARBA" id="ARBA00022737"/>
    </source>
</evidence>
<feature type="non-terminal residue" evidence="2">
    <location>
        <position position="1"/>
    </location>
</feature>
<accession>A0A812TFI6</accession>
<protein>
    <submittedName>
        <fullName evidence="2">YbiT protein</fullName>
    </submittedName>
</protein>
<dbReference type="Gene3D" id="3.40.50.300">
    <property type="entry name" value="P-loop containing nucleotide triphosphate hydrolases"/>
    <property type="match status" value="1"/>
</dbReference>
<comment type="caution">
    <text evidence="2">The sequence shown here is derived from an EMBL/GenBank/DDBJ whole genome shotgun (WGS) entry which is preliminary data.</text>
</comment>
<dbReference type="PANTHER" id="PTHR19211">
    <property type="entry name" value="ATP-BINDING TRANSPORT PROTEIN-RELATED"/>
    <property type="match status" value="1"/>
</dbReference>
<dbReference type="AlphaFoldDB" id="A0A812TFI6"/>
<evidence type="ECO:0000313" key="3">
    <source>
        <dbReference type="Proteomes" id="UP000649617"/>
    </source>
</evidence>
<reference evidence="2" key="1">
    <citation type="submission" date="2021-02" db="EMBL/GenBank/DDBJ databases">
        <authorList>
            <person name="Dougan E. K."/>
            <person name="Rhodes N."/>
            <person name="Thang M."/>
            <person name="Chan C."/>
        </authorList>
    </citation>
    <scope>NUCLEOTIDE SEQUENCE</scope>
</reference>
<organism evidence="2 3">
    <name type="scientific">Symbiodinium pilosum</name>
    <name type="common">Dinoflagellate</name>
    <dbReference type="NCBI Taxonomy" id="2952"/>
    <lineage>
        <taxon>Eukaryota</taxon>
        <taxon>Sar</taxon>
        <taxon>Alveolata</taxon>
        <taxon>Dinophyceae</taxon>
        <taxon>Suessiales</taxon>
        <taxon>Symbiodiniaceae</taxon>
        <taxon>Symbiodinium</taxon>
    </lineage>
</organism>
<name>A0A812TFI6_SYMPI</name>
<dbReference type="Proteomes" id="UP000649617">
    <property type="component" value="Unassembled WGS sequence"/>
</dbReference>
<dbReference type="OrthoDB" id="10542895at2759"/>